<gene>
    <name evidence="2" type="ORF">SAMN05216275_10835</name>
</gene>
<protein>
    <submittedName>
        <fullName evidence="2">Uncharacterized protein</fullName>
    </submittedName>
</protein>
<accession>A0A1I3QJJ0</accession>
<organism evidence="2 3">
    <name type="scientific">Streptosporangium canum</name>
    <dbReference type="NCBI Taxonomy" id="324952"/>
    <lineage>
        <taxon>Bacteria</taxon>
        <taxon>Bacillati</taxon>
        <taxon>Actinomycetota</taxon>
        <taxon>Actinomycetes</taxon>
        <taxon>Streptosporangiales</taxon>
        <taxon>Streptosporangiaceae</taxon>
        <taxon>Streptosporangium</taxon>
    </lineage>
</organism>
<reference evidence="3" key="1">
    <citation type="submission" date="2016-10" db="EMBL/GenBank/DDBJ databases">
        <authorList>
            <person name="Varghese N."/>
            <person name="Submissions S."/>
        </authorList>
    </citation>
    <scope>NUCLEOTIDE SEQUENCE [LARGE SCALE GENOMIC DNA]</scope>
    <source>
        <strain evidence="3">CGMCC 4.2126</strain>
    </source>
</reference>
<evidence type="ECO:0000313" key="2">
    <source>
        <dbReference type="EMBL" id="SFJ33471.1"/>
    </source>
</evidence>
<name>A0A1I3QJJ0_9ACTN</name>
<feature type="region of interest" description="Disordered" evidence="1">
    <location>
        <begin position="1"/>
        <end position="40"/>
    </location>
</feature>
<evidence type="ECO:0000313" key="3">
    <source>
        <dbReference type="Proteomes" id="UP000199111"/>
    </source>
</evidence>
<dbReference type="Proteomes" id="UP000199111">
    <property type="component" value="Unassembled WGS sequence"/>
</dbReference>
<keyword evidence="3" id="KW-1185">Reference proteome</keyword>
<dbReference type="AlphaFoldDB" id="A0A1I3QJJ0"/>
<sequence>MEPSTGASGMFRRGRPGGPSVPDPAVPARTRHPSAGGRLPARNWIFIGSPGSVRGAVERFGAAETPGDILSSPKGGDFCGRP</sequence>
<dbReference type="EMBL" id="FOQY01000008">
    <property type="protein sequence ID" value="SFJ33471.1"/>
    <property type="molecule type" value="Genomic_DNA"/>
</dbReference>
<evidence type="ECO:0000256" key="1">
    <source>
        <dbReference type="SAM" id="MobiDB-lite"/>
    </source>
</evidence>
<proteinExistence type="predicted"/>